<evidence type="ECO:0000313" key="2">
    <source>
        <dbReference type="EMBL" id="KAG0717883.1"/>
    </source>
</evidence>
<accession>A0A8J4Y0H6</accession>
<sequence length="740" mass="83088">MATRSKDFLVVPQTEVIGSKLPSNREVLGVVLHRLQLKKMTLRDVTLAVTPMVAQFWDMARIPMIRKDNIVTKIEKLHREYELLKKGRYRRSEAQISKEKDFEVLLDNLFDVAHGNALTMMTNQEDKEFLLAQREPGRRGRMGGVDSVLAAQETRQSLRLEKAAAFSARKQEEAAASSSVAQLESSPSSSSNTSAVVSDEEYGAVGGASPAKRATKNIVSPALAATLDRTKLTDRSATYVLTEAARCLGQNVEELNINRSSIRRQRLKHRAAMASKIREEFRSGTPLVVHWDGKLVMDLTTKEHVDRLPIIISGIGGAQLLAVAKLGSGTGESMAAAVVSALETWGVADQVVGMSFDTTASNTGRRNGACVLIEQKMGKDLLHFACRHHILELVVHAVFVRVLGCSSSPEHLLFKRFQTSWESIDREDFGTGIMVEEVATVLEDVKDEALRWTLQVLQEREDLRDDYRELVKLVIIFLGGAPPGGIRFLAPGAMHQARWMSKVLYSFKIWMFRGQFRLTKKEERGLQRLCLFVVRVYAKAWIEASFSVQAPRLDLELIKALGTYDKIDPEIGDVALSKLSSHLWYVSEELVGLSFFDSDVSCETKNAMVTALRREEFDGEDTAPKRVTLPKKSVRDLHLEDFVSGRTLHFFRKLHLDEAFLDLPPDSWQMDEGFQRSSQIVRNLAVVNDHAERGVALIQEFNGSLTKDEEQLQFLLQVVADHRKAFPDPRKRTLAHTRPQ</sequence>
<proteinExistence type="predicted"/>
<comment type="caution">
    <text evidence="2">The sequence shown here is derived from an EMBL/GenBank/DDBJ whole genome shotgun (WGS) entry which is preliminary data.</text>
</comment>
<feature type="region of interest" description="Disordered" evidence="1">
    <location>
        <begin position="177"/>
        <end position="197"/>
    </location>
</feature>
<dbReference type="PANTHER" id="PTHR46113:SF1">
    <property type="entry name" value="PEPTIDASE M17 LEUCYL AMINOPEPTIDASE N-TERMINAL DOMAIN-CONTAINING PROTEIN"/>
    <property type="match status" value="1"/>
</dbReference>
<dbReference type="PANTHER" id="PTHR46113">
    <property type="entry name" value="SNAC DOMAIN-CONTAINING PROTEIN"/>
    <property type="match status" value="1"/>
</dbReference>
<reference evidence="2" key="1">
    <citation type="submission" date="2020-07" db="EMBL/GenBank/DDBJ databases">
        <title>The High-quality genome of the commercially important snow crab, Chionoecetes opilio.</title>
        <authorList>
            <person name="Jeong J.-H."/>
            <person name="Ryu S."/>
        </authorList>
    </citation>
    <scope>NUCLEOTIDE SEQUENCE</scope>
    <source>
        <strain evidence="2">MADBK_172401_WGS</strain>
        <tissue evidence="2">Digestive gland</tissue>
    </source>
</reference>
<dbReference type="EMBL" id="JACEEZ010016953">
    <property type="protein sequence ID" value="KAG0717883.1"/>
    <property type="molecule type" value="Genomic_DNA"/>
</dbReference>
<keyword evidence="3" id="KW-1185">Reference proteome</keyword>
<organism evidence="2 3">
    <name type="scientific">Chionoecetes opilio</name>
    <name type="common">Atlantic snow crab</name>
    <name type="synonym">Cancer opilio</name>
    <dbReference type="NCBI Taxonomy" id="41210"/>
    <lineage>
        <taxon>Eukaryota</taxon>
        <taxon>Metazoa</taxon>
        <taxon>Ecdysozoa</taxon>
        <taxon>Arthropoda</taxon>
        <taxon>Crustacea</taxon>
        <taxon>Multicrustacea</taxon>
        <taxon>Malacostraca</taxon>
        <taxon>Eumalacostraca</taxon>
        <taxon>Eucarida</taxon>
        <taxon>Decapoda</taxon>
        <taxon>Pleocyemata</taxon>
        <taxon>Brachyura</taxon>
        <taxon>Eubrachyura</taxon>
        <taxon>Majoidea</taxon>
        <taxon>Majidae</taxon>
        <taxon>Chionoecetes</taxon>
    </lineage>
</organism>
<gene>
    <name evidence="2" type="ORF">GWK47_053553</name>
</gene>
<protein>
    <submittedName>
        <fullName evidence="2">Uncharacterized protein</fullName>
    </submittedName>
</protein>
<evidence type="ECO:0000256" key="1">
    <source>
        <dbReference type="SAM" id="MobiDB-lite"/>
    </source>
</evidence>
<dbReference type="AlphaFoldDB" id="A0A8J4Y0H6"/>
<name>A0A8J4Y0H6_CHIOP</name>
<dbReference type="OrthoDB" id="6380626at2759"/>
<dbReference type="Proteomes" id="UP000770661">
    <property type="component" value="Unassembled WGS sequence"/>
</dbReference>
<evidence type="ECO:0000313" key="3">
    <source>
        <dbReference type="Proteomes" id="UP000770661"/>
    </source>
</evidence>